<comment type="caution">
    <text evidence="2">The sequence shown here is derived from an EMBL/GenBank/DDBJ whole genome shotgun (WGS) entry which is preliminary data.</text>
</comment>
<dbReference type="Pfam" id="PF06985">
    <property type="entry name" value="HET"/>
    <property type="match status" value="1"/>
</dbReference>
<dbReference type="Proteomes" id="UP001345691">
    <property type="component" value="Unassembled WGS sequence"/>
</dbReference>
<gene>
    <name evidence="2" type="ORF">LTR69_007301</name>
</gene>
<dbReference type="EMBL" id="JAVRRF010000016">
    <property type="protein sequence ID" value="KAK5057262.1"/>
    <property type="molecule type" value="Genomic_DNA"/>
</dbReference>
<name>A0ABR0J629_9EURO</name>
<keyword evidence="3" id="KW-1185">Reference proteome</keyword>
<dbReference type="PANTHER" id="PTHR24148">
    <property type="entry name" value="ANKYRIN REPEAT DOMAIN-CONTAINING PROTEIN 39 HOMOLOG-RELATED"/>
    <property type="match status" value="1"/>
</dbReference>
<organism evidence="2 3">
    <name type="scientific">Exophiala sideris</name>
    <dbReference type="NCBI Taxonomy" id="1016849"/>
    <lineage>
        <taxon>Eukaryota</taxon>
        <taxon>Fungi</taxon>
        <taxon>Dikarya</taxon>
        <taxon>Ascomycota</taxon>
        <taxon>Pezizomycotina</taxon>
        <taxon>Eurotiomycetes</taxon>
        <taxon>Chaetothyriomycetidae</taxon>
        <taxon>Chaetothyriales</taxon>
        <taxon>Herpotrichiellaceae</taxon>
        <taxon>Exophiala</taxon>
    </lineage>
</organism>
<reference evidence="2 3" key="1">
    <citation type="submission" date="2023-08" db="EMBL/GenBank/DDBJ databases">
        <title>Black Yeasts Isolated from many extreme environments.</title>
        <authorList>
            <person name="Coleine C."/>
            <person name="Stajich J.E."/>
            <person name="Selbmann L."/>
        </authorList>
    </citation>
    <scope>NUCLEOTIDE SEQUENCE [LARGE SCALE GENOMIC DNA]</scope>
    <source>
        <strain evidence="2 3">CCFEE 6328</strain>
    </source>
</reference>
<evidence type="ECO:0000259" key="1">
    <source>
        <dbReference type="Pfam" id="PF06985"/>
    </source>
</evidence>
<protein>
    <recommendedName>
        <fullName evidence="1">Heterokaryon incompatibility domain-containing protein</fullName>
    </recommendedName>
</protein>
<evidence type="ECO:0000313" key="2">
    <source>
        <dbReference type="EMBL" id="KAK5057262.1"/>
    </source>
</evidence>
<dbReference type="PANTHER" id="PTHR24148:SF82">
    <property type="entry name" value="HETEROKARYON INCOMPATIBILITY DOMAIN-CONTAINING PROTEIN"/>
    <property type="match status" value="1"/>
</dbReference>
<evidence type="ECO:0000313" key="3">
    <source>
        <dbReference type="Proteomes" id="UP001345691"/>
    </source>
</evidence>
<dbReference type="Pfam" id="PF26639">
    <property type="entry name" value="Het-6_barrel"/>
    <property type="match status" value="1"/>
</dbReference>
<dbReference type="InterPro" id="IPR052895">
    <property type="entry name" value="HetReg/Transcr_Mod"/>
</dbReference>
<sequence length="668" mass="75704">MTARFGASNERHPMVAPIWERLGAIEQKLSRLDDAVSAILERLAISISIEAPQTFTAQDDDDEAYTYRALDDANNEIRLLALDLAGDEEDKLSGKLVHVSLEKQLSTGLNQYDALSYVWGDPKMQKSISIEGHPLMITESLNSALRHMRKLVIKNRQQSTDTLRWSYWWIDQICINQAEIEERSNQVSLMRRVYKKATTVQVWLGDAIEGSTTAMEVIDKTGKPPLHGPGEKEVQYPTFSEEEISKHWGAVRLLLERPWWERCWVRQEATLGVRTLVSWGDSCCDLDAISQAVMAVDYAQSLRYKIPGSGNASDELTTSFYQHAANIRALRKRSHRGNSFVPLPELIIAARYCKATDTRDKVYSMLGLADPEVYQIHADYRHSLAEVCKISAREILPRKHGLRLLGACQNPERKDDLPSWVPNFDQWKYFPFEAIDGRQYVNLQESEVAFDDNALLVKGFVFATITDLCETIVNPNASLEQIDHVHKTWQAFFEQRLEVLSVAYGPIPSRLHEEKAKMWMDFLSTDNSAIPFMKFADDGSLLPEREEQLKLQYMGLNLKLARSYLLPADLEEGLHPQRRVRAALKKYGPGRQLGFCADQANAMVLLPGDASPGDVVAIFRGATFPYILRNCSKGDEYVLVGEAYMPAYATNKAISLGLRREAKMLRII</sequence>
<dbReference type="InterPro" id="IPR010730">
    <property type="entry name" value="HET"/>
</dbReference>
<accession>A0ABR0J629</accession>
<feature type="domain" description="Heterokaryon incompatibility" evidence="1">
    <location>
        <begin position="112"/>
        <end position="268"/>
    </location>
</feature>
<proteinExistence type="predicted"/>